<gene>
    <name evidence="3" type="ORF">ABB26_00870</name>
</gene>
<protein>
    <submittedName>
        <fullName evidence="3">Esterase</fullName>
    </submittedName>
</protein>
<dbReference type="PANTHER" id="PTHR40841">
    <property type="entry name" value="SIDEROPHORE TRIACETYLFUSARININE C ESTERASE"/>
    <property type="match status" value="1"/>
</dbReference>
<dbReference type="EMBL" id="LDJI01000003">
    <property type="protein sequence ID" value="KRG66225.1"/>
    <property type="molecule type" value="Genomic_DNA"/>
</dbReference>
<dbReference type="InterPro" id="IPR052558">
    <property type="entry name" value="Siderophore_Hydrolase_D"/>
</dbReference>
<proteinExistence type="inferred from homology"/>
<organism evidence="3 4">
    <name type="scientific">Stenotrophomonas humi</name>
    <dbReference type="NCBI Taxonomy" id="405444"/>
    <lineage>
        <taxon>Bacteria</taxon>
        <taxon>Pseudomonadati</taxon>
        <taxon>Pseudomonadota</taxon>
        <taxon>Gammaproteobacteria</taxon>
        <taxon>Lysobacterales</taxon>
        <taxon>Lysobacteraceae</taxon>
        <taxon>Stenotrophomonas</taxon>
    </lineage>
</organism>
<comment type="similarity">
    <text evidence="1">Belongs to the esterase D family.</text>
</comment>
<reference evidence="3 4" key="1">
    <citation type="submission" date="2015-05" db="EMBL/GenBank/DDBJ databases">
        <title>Genome sequencing and analysis of members of genus Stenotrophomonas.</title>
        <authorList>
            <person name="Patil P.P."/>
            <person name="Midha S."/>
            <person name="Patil P.B."/>
        </authorList>
    </citation>
    <scope>NUCLEOTIDE SEQUENCE [LARGE SCALE GENOMIC DNA]</scope>
    <source>
        <strain evidence="3 4">DSM 18929</strain>
    </source>
</reference>
<sequence length="330" mass="35592">MNKGMRGVIGRAMATMAMAITGMMGLLVSPALMAQQRNPAQVIGETVAERTSAHYRFERFVVTSQDGSRRWRVNLGIPTGKAPAAGFPAIWMLDGNAALIEFDDSVLEELAQTTPSLLVFVGYDNPLRIDSPARTRDYTLVADESESGAVIGGGADAFLETLERQVRPEVARRAALDAGRQTLWGHSLGGLFVLHTLYSRAGAFQTYAAASPSLWWKQGAMLGAPEQQFIANNAGHPARLLLMLGGGERAPDFSNRDMTNPRVLAHLKRVSGAPSGAAAELGVRLKQVPGLETDYIEFNGLSHGPMFRASLMRTLHLVGGIRDRSGEPRP</sequence>
<dbReference type="SUPFAM" id="SSF53474">
    <property type="entry name" value="alpha/beta-Hydrolases"/>
    <property type="match status" value="1"/>
</dbReference>
<dbReference type="AlphaFoldDB" id="A0A0R0CKX0"/>
<dbReference type="STRING" id="405444.ABB26_00870"/>
<dbReference type="InterPro" id="IPR000801">
    <property type="entry name" value="Esterase-like"/>
</dbReference>
<dbReference type="GO" id="GO:0016788">
    <property type="term" value="F:hydrolase activity, acting on ester bonds"/>
    <property type="evidence" value="ECO:0007669"/>
    <property type="project" value="TreeGrafter"/>
</dbReference>
<keyword evidence="2" id="KW-0378">Hydrolase</keyword>
<evidence type="ECO:0000256" key="1">
    <source>
        <dbReference type="ARBA" id="ARBA00005622"/>
    </source>
</evidence>
<evidence type="ECO:0000313" key="4">
    <source>
        <dbReference type="Proteomes" id="UP000050864"/>
    </source>
</evidence>
<comment type="caution">
    <text evidence="3">The sequence shown here is derived from an EMBL/GenBank/DDBJ whole genome shotgun (WGS) entry which is preliminary data.</text>
</comment>
<dbReference type="PANTHER" id="PTHR40841:SF2">
    <property type="entry name" value="SIDEROPHORE-DEGRADING ESTERASE (EUROFUNG)"/>
    <property type="match status" value="1"/>
</dbReference>
<evidence type="ECO:0000256" key="2">
    <source>
        <dbReference type="ARBA" id="ARBA00022801"/>
    </source>
</evidence>
<dbReference type="InterPro" id="IPR029058">
    <property type="entry name" value="AB_hydrolase_fold"/>
</dbReference>
<name>A0A0R0CKX0_9GAMM</name>
<dbReference type="OrthoDB" id="9784036at2"/>
<dbReference type="Proteomes" id="UP000050864">
    <property type="component" value="Unassembled WGS sequence"/>
</dbReference>
<dbReference type="Pfam" id="PF00756">
    <property type="entry name" value="Esterase"/>
    <property type="match status" value="1"/>
</dbReference>
<keyword evidence="4" id="KW-1185">Reference proteome</keyword>
<accession>A0A0R0CKX0</accession>
<dbReference type="Gene3D" id="3.40.50.1820">
    <property type="entry name" value="alpha/beta hydrolase"/>
    <property type="match status" value="1"/>
</dbReference>
<dbReference type="PATRIC" id="fig|405444.3.peg.2303"/>
<evidence type="ECO:0000313" key="3">
    <source>
        <dbReference type="EMBL" id="KRG66225.1"/>
    </source>
</evidence>
<dbReference type="RefSeq" id="WP_057631685.1">
    <property type="nucleotide sequence ID" value="NZ_LDJI01000003.1"/>
</dbReference>